<keyword evidence="2" id="KW-1185">Reference proteome</keyword>
<dbReference type="AlphaFoldDB" id="A0A1N7P6H7"/>
<evidence type="ECO:0000313" key="1">
    <source>
        <dbReference type="EMBL" id="SIT06181.1"/>
    </source>
</evidence>
<protein>
    <submittedName>
        <fullName evidence="1">Uncharacterized protein</fullName>
    </submittedName>
</protein>
<dbReference type="EMBL" id="FTOD01000011">
    <property type="protein sequence ID" value="SIT06181.1"/>
    <property type="molecule type" value="Genomic_DNA"/>
</dbReference>
<dbReference type="Proteomes" id="UP000186795">
    <property type="component" value="Unassembled WGS sequence"/>
</dbReference>
<proteinExistence type="predicted"/>
<gene>
    <name evidence="1" type="ORF">SAMN05421790_111101</name>
</gene>
<evidence type="ECO:0000313" key="2">
    <source>
        <dbReference type="Proteomes" id="UP000186795"/>
    </source>
</evidence>
<reference evidence="2" key="1">
    <citation type="submission" date="2017-01" db="EMBL/GenBank/DDBJ databases">
        <authorList>
            <person name="Varghese N."/>
            <person name="Submissions S."/>
        </authorList>
    </citation>
    <scope>NUCLEOTIDE SEQUENCE [LARGE SCALE GENOMIC DNA]</scope>
    <source>
        <strain evidence="2">DSM 45196</strain>
    </source>
</reference>
<sequence>MCESNLFPISAMGGRRFPYIDIVITHAAQTVPMDEGEYAYEIECSLKRFHKWPTPFP</sequence>
<name>A0A1N7P6H7_9BACL</name>
<organism evidence="1 2">
    <name type="scientific">Kroppenstedtia eburnea</name>
    <dbReference type="NCBI Taxonomy" id="714067"/>
    <lineage>
        <taxon>Bacteria</taxon>
        <taxon>Bacillati</taxon>
        <taxon>Bacillota</taxon>
        <taxon>Bacilli</taxon>
        <taxon>Bacillales</taxon>
        <taxon>Thermoactinomycetaceae</taxon>
        <taxon>Kroppenstedtia</taxon>
    </lineage>
</organism>
<accession>A0A1N7P6H7</accession>